<name>A0A8A4TP67_SULCO</name>
<evidence type="ECO:0000313" key="1">
    <source>
        <dbReference type="EMBL" id="QTD50758.1"/>
    </source>
</evidence>
<dbReference type="RefSeq" id="WP_237380732.1">
    <property type="nucleotide sequence ID" value="NZ_CP071793.1"/>
</dbReference>
<keyword evidence="2" id="KW-1185">Reference proteome</keyword>
<evidence type="ECO:0000313" key="2">
    <source>
        <dbReference type="Proteomes" id="UP000663929"/>
    </source>
</evidence>
<sequence>MELLGELAADYRIDTSAQEYGLSPEIQELFPDENDLSRVLAESERQGFSISPDLNPSRHIIMKRYEVPMLNLFVGGVQEGFEASQVSQLYGWSPIGWVRLFSAKENERSIFKNWMMAMIRRYGKDAGNS</sequence>
<protein>
    <submittedName>
        <fullName evidence="1">Uncharacterized protein</fullName>
    </submittedName>
</protein>
<accession>A0A8A4TP67</accession>
<gene>
    <name evidence="1" type="ORF">J3U87_34675</name>
</gene>
<dbReference type="AlphaFoldDB" id="A0A8A4TP67"/>
<dbReference type="KEGG" id="scor:J3U87_34675"/>
<organism evidence="1 2">
    <name type="scientific">Sulfidibacter corallicola</name>
    <dbReference type="NCBI Taxonomy" id="2818388"/>
    <lineage>
        <taxon>Bacteria</taxon>
        <taxon>Pseudomonadati</taxon>
        <taxon>Acidobacteriota</taxon>
        <taxon>Holophagae</taxon>
        <taxon>Acanthopleuribacterales</taxon>
        <taxon>Acanthopleuribacteraceae</taxon>
        <taxon>Sulfidibacter</taxon>
    </lineage>
</organism>
<dbReference type="Proteomes" id="UP000663929">
    <property type="component" value="Chromosome"/>
</dbReference>
<proteinExistence type="predicted"/>
<reference evidence="1" key="1">
    <citation type="submission" date="2021-03" db="EMBL/GenBank/DDBJ databases">
        <title>Acanthopleuribacteraceae sp. M133.</title>
        <authorList>
            <person name="Wang G."/>
        </authorList>
    </citation>
    <scope>NUCLEOTIDE SEQUENCE</scope>
    <source>
        <strain evidence="1">M133</strain>
    </source>
</reference>
<dbReference type="EMBL" id="CP071793">
    <property type="protein sequence ID" value="QTD50758.1"/>
    <property type="molecule type" value="Genomic_DNA"/>
</dbReference>